<dbReference type="Ensembl" id="ENSGMOT00000021935.2">
    <property type="protein sequence ID" value="ENSGMOP00000021417.2"/>
    <property type="gene ID" value="ENSGMOG00000019929.2"/>
</dbReference>
<dbReference type="PROSITE" id="PS51450">
    <property type="entry name" value="LRR"/>
    <property type="match status" value="3"/>
</dbReference>
<dbReference type="Gene3D" id="3.80.10.10">
    <property type="entry name" value="Ribonuclease Inhibitor"/>
    <property type="match status" value="2"/>
</dbReference>
<dbReference type="GO" id="GO:0005886">
    <property type="term" value="C:plasma membrane"/>
    <property type="evidence" value="ECO:0007669"/>
    <property type="project" value="TreeGrafter"/>
</dbReference>
<dbReference type="SMART" id="SM00369">
    <property type="entry name" value="LRR_TYP"/>
    <property type="match status" value="5"/>
</dbReference>
<dbReference type="InterPro" id="IPR032675">
    <property type="entry name" value="LRR_dom_sf"/>
</dbReference>
<evidence type="ECO:0000256" key="5">
    <source>
        <dbReference type="SAM" id="SignalP"/>
    </source>
</evidence>
<accession>A0A8C4ZTX8</accession>
<keyword evidence="4" id="KW-0812">Transmembrane</keyword>
<dbReference type="OrthoDB" id="1574204at2759"/>
<dbReference type="SUPFAM" id="SSF52058">
    <property type="entry name" value="L domain-like"/>
    <property type="match status" value="1"/>
</dbReference>
<evidence type="ECO:0000256" key="4">
    <source>
        <dbReference type="SAM" id="Phobius"/>
    </source>
</evidence>
<dbReference type="InterPro" id="IPR001611">
    <property type="entry name" value="Leu-rich_rpt"/>
</dbReference>
<protein>
    <recommendedName>
        <fullName evidence="6">LRRCT domain-containing protein</fullName>
    </recommendedName>
</protein>
<dbReference type="Proteomes" id="UP000694546">
    <property type="component" value="Chromosome 7"/>
</dbReference>
<name>A0A8C4ZTX8_GADMO</name>
<keyword evidence="4" id="KW-1133">Transmembrane helix</keyword>
<dbReference type="PRINTS" id="PR00019">
    <property type="entry name" value="LEURICHRPT"/>
</dbReference>
<dbReference type="InterPro" id="IPR000483">
    <property type="entry name" value="Cys-rich_flank_reg_C"/>
</dbReference>
<dbReference type="AlphaFoldDB" id="A0A8C4ZTX8"/>
<reference evidence="7" key="1">
    <citation type="submission" date="2025-08" db="UniProtKB">
        <authorList>
            <consortium name="Ensembl"/>
        </authorList>
    </citation>
    <scope>IDENTIFICATION</scope>
</reference>
<dbReference type="InterPro" id="IPR052286">
    <property type="entry name" value="Wnt_signaling_inhibitor"/>
</dbReference>
<dbReference type="GeneTree" id="ENSGT00940000154868"/>
<dbReference type="PANTHER" id="PTHR24364:SF16">
    <property type="entry name" value="TROPHOBLAST GLYCOPROTEIN-LIKE"/>
    <property type="match status" value="1"/>
</dbReference>
<evidence type="ECO:0000256" key="3">
    <source>
        <dbReference type="ARBA" id="ARBA00022737"/>
    </source>
</evidence>
<keyword evidence="8" id="KW-1185">Reference proteome</keyword>
<evidence type="ECO:0000256" key="1">
    <source>
        <dbReference type="ARBA" id="ARBA00022614"/>
    </source>
</evidence>
<dbReference type="PANTHER" id="PTHR24364">
    <property type="entry name" value="LP06937P"/>
    <property type="match status" value="1"/>
</dbReference>
<feature type="domain" description="LRRCT" evidence="6">
    <location>
        <begin position="226"/>
        <end position="277"/>
    </location>
</feature>
<dbReference type="OMA" id="QCYCFGS"/>
<sequence>MHGGAWMLYSVFLDQRLVCFAVLLFFIPVGGDYCPPSCLCARDSGTVTCRGGEHPGVPGAIPDWASTLILRGNNLTTLPRWAFCPSGARRPLVTLSLSHNGIRVIEPHAFQGLTSLLVLDLSHNRLVSISPGVFSGLLELRSLNFNQSLAPLAAVQLVNALSLGEHLRSLHRLDLAGNHLTSVPLGIHMSNLHTLVLTNNSIQTVGRDHVATLYQRPRMRIYLSLNPFWCGCELEAFYSWLRNSSQVPDVGALVCSGPGARQGVRLEHLQEEELGCADQDLEAVSYVFLGLVLALIGVVFLMVLYLNREGIKRWLNNIREACRDQMEVYHYRYEQDSDPRLANVAV</sequence>
<keyword evidence="1" id="KW-0433">Leucine-rich repeat</keyword>
<organism evidence="7 8">
    <name type="scientific">Gadus morhua</name>
    <name type="common">Atlantic cod</name>
    <dbReference type="NCBI Taxonomy" id="8049"/>
    <lineage>
        <taxon>Eukaryota</taxon>
        <taxon>Metazoa</taxon>
        <taxon>Chordata</taxon>
        <taxon>Craniata</taxon>
        <taxon>Vertebrata</taxon>
        <taxon>Euteleostomi</taxon>
        <taxon>Actinopterygii</taxon>
        <taxon>Neopterygii</taxon>
        <taxon>Teleostei</taxon>
        <taxon>Neoteleostei</taxon>
        <taxon>Acanthomorphata</taxon>
        <taxon>Zeiogadaria</taxon>
        <taxon>Gadariae</taxon>
        <taxon>Gadiformes</taxon>
        <taxon>Gadoidei</taxon>
        <taxon>Gadidae</taxon>
        <taxon>Gadus</taxon>
    </lineage>
</organism>
<dbReference type="GO" id="GO:0090090">
    <property type="term" value="P:negative regulation of canonical Wnt signaling pathway"/>
    <property type="evidence" value="ECO:0007669"/>
    <property type="project" value="TreeGrafter"/>
</dbReference>
<evidence type="ECO:0000256" key="2">
    <source>
        <dbReference type="ARBA" id="ARBA00022729"/>
    </source>
</evidence>
<reference evidence="7" key="2">
    <citation type="submission" date="2025-09" db="UniProtKB">
        <authorList>
            <consortium name="Ensembl"/>
        </authorList>
    </citation>
    <scope>IDENTIFICATION</scope>
</reference>
<evidence type="ECO:0000259" key="6">
    <source>
        <dbReference type="SMART" id="SM00082"/>
    </source>
</evidence>
<feature type="signal peptide" evidence="5">
    <location>
        <begin position="1"/>
        <end position="31"/>
    </location>
</feature>
<keyword evidence="4" id="KW-0472">Membrane</keyword>
<gene>
    <name evidence="7" type="primary">tpbgl</name>
</gene>
<proteinExistence type="predicted"/>
<dbReference type="SMART" id="SM00082">
    <property type="entry name" value="LRRCT"/>
    <property type="match status" value="1"/>
</dbReference>
<dbReference type="Pfam" id="PF13855">
    <property type="entry name" value="LRR_8"/>
    <property type="match status" value="1"/>
</dbReference>
<keyword evidence="3" id="KW-0677">Repeat</keyword>
<dbReference type="InterPro" id="IPR003591">
    <property type="entry name" value="Leu-rich_rpt_typical-subtyp"/>
</dbReference>
<evidence type="ECO:0000313" key="8">
    <source>
        <dbReference type="Proteomes" id="UP000694546"/>
    </source>
</evidence>
<evidence type="ECO:0000313" key="7">
    <source>
        <dbReference type="Ensembl" id="ENSGMOP00000021417.2"/>
    </source>
</evidence>
<keyword evidence="2 5" id="KW-0732">Signal</keyword>
<feature type="transmembrane region" description="Helical" evidence="4">
    <location>
        <begin position="283"/>
        <end position="306"/>
    </location>
</feature>
<feature type="chain" id="PRO_5034753273" description="LRRCT domain-containing protein" evidence="5">
    <location>
        <begin position="32"/>
        <end position="346"/>
    </location>
</feature>